<keyword evidence="8" id="KW-0847">Vitamin C</keyword>
<feature type="signal peptide" evidence="14">
    <location>
        <begin position="1"/>
        <end position="27"/>
    </location>
</feature>
<dbReference type="PANTHER" id="PTHR10869:SF244">
    <property type="entry name" value="PROLYL 4-HYDROXYLASE SUBUNIT ALPHA-2"/>
    <property type="match status" value="1"/>
</dbReference>
<dbReference type="InterPro" id="IPR045054">
    <property type="entry name" value="P4HA-like"/>
</dbReference>
<evidence type="ECO:0000256" key="10">
    <source>
        <dbReference type="ARBA" id="ARBA00023002"/>
    </source>
</evidence>
<evidence type="ECO:0000256" key="12">
    <source>
        <dbReference type="ARBA" id="ARBA00023180"/>
    </source>
</evidence>
<comment type="cofactor">
    <cofactor evidence="1">
        <name>L-ascorbate</name>
        <dbReference type="ChEBI" id="CHEBI:38290"/>
    </cofactor>
</comment>
<dbReference type="Pfam" id="PF08336">
    <property type="entry name" value="P4Ha_N"/>
    <property type="match status" value="1"/>
</dbReference>
<keyword evidence="9" id="KW-0223">Dioxygenase</keyword>
<protein>
    <recommendedName>
        <fullName evidence="5">procollagen-proline 4-dioxygenase</fullName>
        <ecNumber evidence="5">1.14.11.2</ecNumber>
    </recommendedName>
</protein>
<feature type="compositionally biased region" description="Basic and acidic residues" evidence="13">
    <location>
        <begin position="300"/>
        <end position="309"/>
    </location>
</feature>
<evidence type="ECO:0000256" key="4">
    <source>
        <dbReference type="ARBA" id="ARBA00006511"/>
    </source>
</evidence>
<sequence>MVGRNGVKNILLLYAICFISHFKSVSTVDSHVSNSELMHLLNLQTRIAERILKEDDEDETGDVQISLGTIRHQRQRVHQICKQFLDLLGSYSEQTNGSNKKEQKERERMIEESQSNSIRTRGWLGLFSNYISHPLNLFLMFSHWLESFPVWRDYLISSSNQTRRDEITEMLELFPTKSDLDHFALAVIRLQHMYDLDAAELASGRVQNISASRPLTKEECFFLADTAFQSALKSQFVDWYQSCEALFVSFHVEQRARRVDFEEKLEKIDSFLKSFSRTSTNLQRLPVKIEDKEDEEERSDDVNGKRGPEEREEDASWASVLRQKLPINIVHGFAHHHELPPSGDEVKPDWTNSDRTLKVFEAYKKLCQLREGLEFETSLVPSTSQEVCFFHHANGENRDTRQIRASAIDPYKAEIHSTDPLIVSFHDVISERVMRELILSGESRLEKPRSFSSLTGRVQETASRSGKVGFLTEGHSEIEQIAQAITSLDIAHTEPIQIVSYGVGGHYEPHVDYFGESLVPSDGDRLATLLFYLNDVQGGGSTVFPTLGLAIPPRKGSALLWYNLYKNGQGDPYTLHSGCPVLLGSKTIANIWFRSHGQEFRRPCALDPEA</sequence>
<evidence type="ECO:0000256" key="9">
    <source>
        <dbReference type="ARBA" id="ARBA00022964"/>
    </source>
</evidence>
<keyword evidence="10" id="KW-0560">Oxidoreductase</keyword>
<dbReference type="InterPro" id="IPR011990">
    <property type="entry name" value="TPR-like_helical_dom_sf"/>
</dbReference>
<dbReference type="Gene3D" id="1.25.40.10">
    <property type="entry name" value="Tetratricopeptide repeat domain"/>
    <property type="match status" value="1"/>
</dbReference>
<proteinExistence type="inferred from homology"/>
<evidence type="ECO:0000256" key="3">
    <source>
        <dbReference type="ARBA" id="ARBA00004319"/>
    </source>
</evidence>
<organism evidence="16 17">
    <name type="scientific">Tigriopus californicus</name>
    <name type="common">Marine copepod</name>
    <dbReference type="NCBI Taxonomy" id="6832"/>
    <lineage>
        <taxon>Eukaryota</taxon>
        <taxon>Metazoa</taxon>
        <taxon>Ecdysozoa</taxon>
        <taxon>Arthropoda</taxon>
        <taxon>Crustacea</taxon>
        <taxon>Multicrustacea</taxon>
        <taxon>Hexanauplia</taxon>
        <taxon>Copepoda</taxon>
        <taxon>Harpacticoida</taxon>
        <taxon>Harpacticidae</taxon>
        <taxon>Tigriopus</taxon>
    </lineage>
</organism>
<evidence type="ECO:0000256" key="13">
    <source>
        <dbReference type="SAM" id="MobiDB-lite"/>
    </source>
</evidence>
<dbReference type="Gene3D" id="2.60.120.620">
    <property type="entry name" value="q2cbj1_9rhob like domain"/>
    <property type="match status" value="1"/>
</dbReference>
<dbReference type="OMA" id="TIANIWF"/>
<feature type="chain" id="PRO_5021778421" description="procollagen-proline 4-dioxygenase" evidence="14">
    <location>
        <begin position="28"/>
        <end position="610"/>
    </location>
</feature>
<evidence type="ECO:0000256" key="11">
    <source>
        <dbReference type="ARBA" id="ARBA00023004"/>
    </source>
</evidence>
<gene>
    <name evidence="16" type="ORF">TCAL_01376</name>
</gene>
<comment type="function">
    <text evidence="2">Catalyzes the post-translational formation of 4-hydroxyproline in -Xaa-Pro-Gly- sequences in collagens and other proteins.</text>
</comment>
<dbReference type="GO" id="GO:0031418">
    <property type="term" value="F:L-ascorbic acid binding"/>
    <property type="evidence" value="ECO:0007669"/>
    <property type="project" value="UniProtKB-KW"/>
</dbReference>
<evidence type="ECO:0000313" key="16">
    <source>
        <dbReference type="EMBL" id="TRY69175.1"/>
    </source>
</evidence>
<dbReference type="InterPro" id="IPR005123">
    <property type="entry name" value="Oxoglu/Fe-dep_dioxygenase_dom"/>
</dbReference>
<name>A0A553NUR9_TIGCA</name>
<dbReference type="EC" id="1.14.11.2" evidence="5"/>
<dbReference type="SMART" id="SM00702">
    <property type="entry name" value="P4Hc"/>
    <property type="match status" value="1"/>
</dbReference>
<reference evidence="16 17" key="1">
    <citation type="journal article" date="2018" name="Nat. Ecol. Evol.">
        <title>Genomic signatures of mitonuclear coevolution across populations of Tigriopus californicus.</title>
        <authorList>
            <person name="Barreto F.S."/>
            <person name="Watson E.T."/>
            <person name="Lima T.G."/>
            <person name="Willett C.S."/>
            <person name="Edmands S."/>
            <person name="Li W."/>
            <person name="Burton R.S."/>
        </authorList>
    </citation>
    <scope>NUCLEOTIDE SEQUENCE [LARGE SCALE GENOMIC DNA]</scope>
    <source>
        <strain evidence="16 17">San Diego</strain>
    </source>
</reference>
<evidence type="ECO:0000259" key="15">
    <source>
        <dbReference type="PROSITE" id="PS51471"/>
    </source>
</evidence>
<comment type="caution">
    <text evidence="16">The sequence shown here is derived from an EMBL/GenBank/DDBJ whole genome shotgun (WGS) entry which is preliminary data.</text>
</comment>
<dbReference type="InterPro" id="IPR006620">
    <property type="entry name" value="Pro_4_hyd_alph"/>
</dbReference>
<evidence type="ECO:0000313" key="17">
    <source>
        <dbReference type="Proteomes" id="UP000318571"/>
    </source>
</evidence>
<dbReference type="PROSITE" id="PS51471">
    <property type="entry name" value="FE2OG_OXY"/>
    <property type="match status" value="1"/>
</dbReference>
<feature type="region of interest" description="Disordered" evidence="13">
    <location>
        <begin position="286"/>
        <end position="316"/>
    </location>
</feature>
<evidence type="ECO:0000256" key="8">
    <source>
        <dbReference type="ARBA" id="ARBA00022896"/>
    </source>
</evidence>
<evidence type="ECO:0000256" key="2">
    <source>
        <dbReference type="ARBA" id="ARBA00002035"/>
    </source>
</evidence>
<dbReference type="Pfam" id="PF13640">
    <property type="entry name" value="2OG-FeII_Oxy_3"/>
    <property type="match status" value="1"/>
</dbReference>
<evidence type="ECO:0000256" key="6">
    <source>
        <dbReference type="ARBA" id="ARBA00022723"/>
    </source>
</evidence>
<dbReference type="PANTHER" id="PTHR10869">
    <property type="entry name" value="PROLYL 4-HYDROXYLASE ALPHA SUBUNIT"/>
    <property type="match status" value="1"/>
</dbReference>
<dbReference type="AlphaFoldDB" id="A0A553NUR9"/>
<evidence type="ECO:0000256" key="14">
    <source>
        <dbReference type="SAM" id="SignalP"/>
    </source>
</evidence>
<keyword evidence="7" id="KW-0256">Endoplasmic reticulum</keyword>
<dbReference type="OrthoDB" id="420380at2759"/>
<dbReference type="STRING" id="6832.A0A553NUR9"/>
<keyword evidence="11" id="KW-0408">Iron</keyword>
<accession>A0A553NUR9</accession>
<keyword evidence="6" id="KW-0479">Metal-binding</keyword>
<dbReference type="GO" id="GO:0005506">
    <property type="term" value="F:iron ion binding"/>
    <property type="evidence" value="ECO:0007669"/>
    <property type="project" value="InterPro"/>
</dbReference>
<keyword evidence="12" id="KW-0325">Glycoprotein</keyword>
<dbReference type="InterPro" id="IPR013547">
    <property type="entry name" value="P4H_N"/>
</dbReference>
<evidence type="ECO:0000256" key="5">
    <source>
        <dbReference type="ARBA" id="ARBA00012269"/>
    </source>
</evidence>
<keyword evidence="17" id="KW-1185">Reference proteome</keyword>
<evidence type="ECO:0000256" key="1">
    <source>
        <dbReference type="ARBA" id="ARBA00001961"/>
    </source>
</evidence>
<evidence type="ECO:0000256" key="7">
    <source>
        <dbReference type="ARBA" id="ARBA00022824"/>
    </source>
</evidence>
<dbReference type="EMBL" id="VCGU01000010">
    <property type="protein sequence ID" value="TRY69175.1"/>
    <property type="molecule type" value="Genomic_DNA"/>
</dbReference>
<dbReference type="InterPro" id="IPR044862">
    <property type="entry name" value="Pro_4_hyd_alph_FE2OG_OXY"/>
</dbReference>
<keyword evidence="14" id="KW-0732">Signal</keyword>
<dbReference type="GO" id="GO:0004656">
    <property type="term" value="F:procollagen-proline 4-dioxygenase activity"/>
    <property type="evidence" value="ECO:0007669"/>
    <property type="project" value="UniProtKB-EC"/>
</dbReference>
<comment type="similarity">
    <text evidence="4">Belongs to the P4HA family.</text>
</comment>
<dbReference type="GO" id="GO:0005788">
    <property type="term" value="C:endoplasmic reticulum lumen"/>
    <property type="evidence" value="ECO:0007669"/>
    <property type="project" value="UniProtKB-SubCell"/>
</dbReference>
<comment type="subcellular location">
    <subcellularLocation>
        <location evidence="3">Endoplasmic reticulum lumen</location>
    </subcellularLocation>
</comment>
<feature type="domain" description="Fe2OG dioxygenase" evidence="15">
    <location>
        <begin position="492"/>
        <end position="595"/>
    </location>
</feature>
<dbReference type="Proteomes" id="UP000318571">
    <property type="component" value="Chromosome 1"/>
</dbReference>